<sequence length="152" mass="17720">MKKTIISESIGVFTYKEERKVYELEKEGKRWSLLISFGQEDAYGLLKKAENLFVCLAQFDQKAKRAIAEKLVDYKNEFWPEYDEDDEELDWDAVDAGEYDITEEAFGEAIFLCDIQVGTDMIYCEYNDGDLFGGHRIHAFFDNDYKLISTDV</sequence>
<dbReference type="InterPro" id="IPR019260">
    <property type="entry name" value="DUF2262"/>
</dbReference>
<protein>
    <recommendedName>
        <fullName evidence="1">DUF2262 domain-containing protein</fullName>
    </recommendedName>
</protein>
<feature type="domain" description="DUF2262" evidence="1">
    <location>
        <begin position="8"/>
        <end position="150"/>
    </location>
</feature>
<organism evidence="2 3">
    <name type="scientific">Lysinibacillus odysseyi 34hs-1 = NBRC 100172</name>
    <dbReference type="NCBI Taxonomy" id="1220589"/>
    <lineage>
        <taxon>Bacteria</taxon>
        <taxon>Bacillati</taxon>
        <taxon>Bacillota</taxon>
        <taxon>Bacilli</taxon>
        <taxon>Bacillales</taxon>
        <taxon>Bacillaceae</taxon>
        <taxon>Lysinibacillus</taxon>
    </lineage>
</organism>
<accession>A0A0A3IQG7</accession>
<dbReference type="AlphaFoldDB" id="A0A0A3IQG7"/>
<proteinExistence type="predicted"/>
<evidence type="ECO:0000259" key="1">
    <source>
        <dbReference type="Pfam" id="PF10020"/>
    </source>
</evidence>
<gene>
    <name evidence="2" type="ORF">CD32_04565</name>
</gene>
<dbReference type="Proteomes" id="UP000030437">
    <property type="component" value="Unassembled WGS sequence"/>
</dbReference>
<reference evidence="2 3" key="1">
    <citation type="submission" date="2014-02" db="EMBL/GenBank/DDBJ databases">
        <title>Draft genome sequence of Lysinibacillus odysseyi NBRC 100172.</title>
        <authorList>
            <person name="Zhang F."/>
            <person name="Wang G."/>
            <person name="Zhang L."/>
        </authorList>
    </citation>
    <scope>NUCLEOTIDE SEQUENCE [LARGE SCALE GENOMIC DNA]</scope>
    <source>
        <strain evidence="2 3">NBRC 100172</strain>
    </source>
</reference>
<dbReference type="OrthoDB" id="2607041at2"/>
<name>A0A0A3IQG7_9BACI</name>
<evidence type="ECO:0000313" key="3">
    <source>
        <dbReference type="Proteomes" id="UP000030437"/>
    </source>
</evidence>
<dbReference type="Pfam" id="PF10020">
    <property type="entry name" value="DUF2262"/>
    <property type="match status" value="1"/>
</dbReference>
<dbReference type="RefSeq" id="WP_036151731.1">
    <property type="nucleotide sequence ID" value="NZ_AVCX01000013.1"/>
</dbReference>
<dbReference type="eggNOG" id="ENOG5033NUY">
    <property type="taxonomic scope" value="Bacteria"/>
</dbReference>
<dbReference type="EMBL" id="JPVP01000049">
    <property type="protein sequence ID" value="KGR87009.1"/>
    <property type="molecule type" value="Genomic_DNA"/>
</dbReference>
<keyword evidence="3" id="KW-1185">Reference proteome</keyword>
<evidence type="ECO:0000313" key="2">
    <source>
        <dbReference type="EMBL" id="KGR87009.1"/>
    </source>
</evidence>
<comment type="caution">
    <text evidence="2">The sequence shown here is derived from an EMBL/GenBank/DDBJ whole genome shotgun (WGS) entry which is preliminary data.</text>
</comment>